<gene>
    <name evidence="3" type="ORF">CE561_06155</name>
    <name evidence="2" type="ORF">Thert_00182</name>
</gene>
<dbReference type="Proteomes" id="UP000214975">
    <property type="component" value="Chromosome"/>
</dbReference>
<dbReference type="InterPro" id="IPR021778">
    <property type="entry name" value="Se/S_carrier-like"/>
</dbReference>
<dbReference type="OMA" id="RINIPYK"/>
<dbReference type="Proteomes" id="UP000215301">
    <property type="component" value="Unassembled WGS sequence"/>
</dbReference>
<organism evidence="3 5">
    <name type="scientific">Thermoanaerobacterium thermosaccharolyticum</name>
    <name type="common">Clostridium thermosaccharolyticum</name>
    <dbReference type="NCBI Taxonomy" id="1517"/>
    <lineage>
        <taxon>Bacteria</taxon>
        <taxon>Bacillati</taxon>
        <taxon>Bacillota</taxon>
        <taxon>Clostridia</taxon>
        <taxon>Thermoanaerobacterales</taxon>
        <taxon>Thermoanaerobacteraceae</taxon>
        <taxon>Thermoanaerobacterium</taxon>
    </lineage>
</organism>
<name>A0A231VHY9_THETR</name>
<dbReference type="EMBL" id="NKHD01000019">
    <property type="protein sequence ID" value="OXT07810.1"/>
    <property type="molecule type" value="Genomic_DNA"/>
</dbReference>
<evidence type="ECO:0000313" key="2">
    <source>
        <dbReference type="EMBL" id="AST56424.1"/>
    </source>
</evidence>
<evidence type="ECO:0000313" key="3">
    <source>
        <dbReference type="EMBL" id="OXT07810.1"/>
    </source>
</evidence>
<dbReference type="Pfam" id="PF11823">
    <property type="entry name" value="Se_S_carrier"/>
    <property type="match status" value="1"/>
</dbReference>
<evidence type="ECO:0000259" key="1">
    <source>
        <dbReference type="Pfam" id="PF11823"/>
    </source>
</evidence>
<accession>A0A231VHY9</accession>
<dbReference type="EMBL" id="CP016893">
    <property type="protein sequence ID" value="AST56424.1"/>
    <property type="molecule type" value="Genomic_DNA"/>
</dbReference>
<feature type="domain" description="Putative Se/S carrier protein-like" evidence="1">
    <location>
        <begin position="4"/>
        <end position="71"/>
    </location>
</feature>
<dbReference type="RefSeq" id="WP_013298254.1">
    <property type="nucleotide sequence ID" value="NZ_CP016893.1"/>
</dbReference>
<proteinExistence type="predicted"/>
<dbReference type="AlphaFoldDB" id="A0A231VHY9"/>
<dbReference type="GeneID" id="93864613"/>
<evidence type="ECO:0000313" key="4">
    <source>
        <dbReference type="Proteomes" id="UP000214975"/>
    </source>
</evidence>
<sequence>MRYAILVFYSYQHAVLCEKVLRQNNIFVEFIPTPRSIMNSCSHSLKFGLEYADVVKLIVQRINIPYKGIYEVEKTYNGYTVIGVR</sequence>
<reference evidence="2 4" key="1">
    <citation type="submission" date="2016-08" db="EMBL/GenBank/DDBJ databases">
        <title>A novel genetic cassette of butanologenic Thermoanaerobacterium thermosaccharolyticum that directly convert cellulose to butanol.</title>
        <authorList>
            <person name="Li T."/>
            <person name="He J."/>
        </authorList>
    </citation>
    <scope>NUCLEOTIDE SEQUENCE [LARGE SCALE GENOMIC DNA]</scope>
    <source>
        <strain evidence="2 4">TG57</strain>
    </source>
</reference>
<reference evidence="3 5" key="2">
    <citation type="submission" date="2017-06" db="EMBL/GenBank/DDBJ databases">
        <title>Isolation and characterization of a thermophilic and butanogenic Thermoanaerobacterium thermosaccharolyticum M5 capable of efficient degradation of hemicellulose.</title>
        <authorList>
            <person name="Xin F."/>
            <person name="Jiang Y."/>
        </authorList>
    </citation>
    <scope>NUCLEOTIDE SEQUENCE [LARGE SCALE GENOMIC DNA]</scope>
    <source>
        <strain evidence="3 5">M5</strain>
    </source>
</reference>
<protein>
    <recommendedName>
        <fullName evidence="1">Putative Se/S carrier protein-like domain-containing protein</fullName>
    </recommendedName>
</protein>
<evidence type="ECO:0000313" key="5">
    <source>
        <dbReference type="Proteomes" id="UP000215301"/>
    </source>
</evidence>